<reference evidence="2 3" key="1">
    <citation type="journal article" date="2015" name="Int. J. Syst. Evol. Microbiol.">
        <title>Roseomonas oryzae sp. nov., isolated from paddy rhizosphere soil.</title>
        <authorList>
            <person name="Ramaprasad E.V."/>
            <person name="Sasikala Ch."/>
            <person name="Ramana Ch.V."/>
        </authorList>
    </citation>
    <scope>NUCLEOTIDE SEQUENCE [LARGE SCALE GENOMIC DNA]</scope>
    <source>
        <strain evidence="2 3">KCTC 42542</strain>
    </source>
</reference>
<organism evidence="2 3">
    <name type="scientific">Teichococcus oryzae</name>
    <dbReference type="NCBI Taxonomy" id="1608942"/>
    <lineage>
        <taxon>Bacteria</taxon>
        <taxon>Pseudomonadati</taxon>
        <taxon>Pseudomonadota</taxon>
        <taxon>Alphaproteobacteria</taxon>
        <taxon>Acetobacterales</taxon>
        <taxon>Roseomonadaceae</taxon>
        <taxon>Roseomonas</taxon>
    </lineage>
</organism>
<dbReference type="EMBL" id="VUKA01000002">
    <property type="protein sequence ID" value="KAA2213827.1"/>
    <property type="molecule type" value="Genomic_DNA"/>
</dbReference>
<dbReference type="PANTHER" id="PTHR41260">
    <property type="entry name" value="PROTEIN ECSC"/>
    <property type="match status" value="1"/>
</dbReference>
<feature type="transmembrane region" description="Helical" evidence="1">
    <location>
        <begin position="215"/>
        <end position="236"/>
    </location>
</feature>
<proteinExistence type="predicted"/>
<keyword evidence="1" id="KW-0812">Transmembrane</keyword>
<dbReference type="AlphaFoldDB" id="A0A5B2TH71"/>
<sequence length="277" mass="28397">MSEISEPVQDAASVPLPATLPLPAGAEAELAEARRVLDETSLAVRLAGMAGTPIEALRKRLPSAAQGMVDLAVKKALAKALEAAMNSNPGAKPPIGISADWMHRGLAAASGAAGGAFGLAGTLVELPVSTTLLLRQIASEAAAAGEDPKLPETGAECLKVFALGGPGASDDATETGYFATRLALSRLLPNMSVALMPNFIAAIAARFMGPLMLKFGAQAAPVLGAAAGAAVNLAFLEHFRSVGRAHFTVRRLEREYGAEAVRAAYDVLAARARHRGS</sequence>
<accession>A0A5B2TH71</accession>
<feature type="transmembrane region" description="Helical" evidence="1">
    <location>
        <begin position="187"/>
        <end position="209"/>
    </location>
</feature>
<evidence type="ECO:0000313" key="3">
    <source>
        <dbReference type="Proteomes" id="UP000322110"/>
    </source>
</evidence>
<evidence type="ECO:0008006" key="4">
    <source>
        <dbReference type="Google" id="ProtNLM"/>
    </source>
</evidence>
<dbReference type="Proteomes" id="UP000322110">
    <property type="component" value="Unassembled WGS sequence"/>
</dbReference>
<dbReference type="OrthoDB" id="1238772at2"/>
<keyword evidence="1" id="KW-0472">Membrane</keyword>
<evidence type="ECO:0000256" key="1">
    <source>
        <dbReference type="SAM" id="Phobius"/>
    </source>
</evidence>
<keyword evidence="3" id="KW-1185">Reference proteome</keyword>
<name>A0A5B2TH71_9PROT</name>
<dbReference type="RefSeq" id="WP_149811483.1">
    <property type="nucleotide sequence ID" value="NZ_VUKA01000002.1"/>
</dbReference>
<keyword evidence="1" id="KW-1133">Transmembrane helix</keyword>
<dbReference type="PANTHER" id="PTHR41260:SF1">
    <property type="entry name" value="PROTEIN ECSC"/>
    <property type="match status" value="1"/>
</dbReference>
<gene>
    <name evidence="2" type="ORF">F0Q34_07160</name>
</gene>
<dbReference type="Pfam" id="PF12787">
    <property type="entry name" value="EcsC"/>
    <property type="match status" value="1"/>
</dbReference>
<protein>
    <recommendedName>
        <fullName evidence="4">EcsC family protein</fullName>
    </recommendedName>
</protein>
<dbReference type="InterPro" id="IPR024787">
    <property type="entry name" value="EcsC"/>
</dbReference>
<evidence type="ECO:0000313" key="2">
    <source>
        <dbReference type="EMBL" id="KAA2213827.1"/>
    </source>
</evidence>
<comment type="caution">
    <text evidence="2">The sequence shown here is derived from an EMBL/GenBank/DDBJ whole genome shotgun (WGS) entry which is preliminary data.</text>
</comment>